<dbReference type="OrthoDB" id="292213at2759"/>
<evidence type="ECO:0000313" key="6">
    <source>
        <dbReference type="EMBL" id="KAJ4346696.1"/>
    </source>
</evidence>
<keyword evidence="3 5" id="KW-1133">Transmembrane helix</keyword>
<dbReference type="GO" id="GO:0016020">
    <property type="term" value="C:membrane"/>
    <property type="evidence" value="ECO:0007669"/>
    <property type="project" value="UniProtKB-SubCell"/>
</dbReference>
<dbReference type="GO" id="GO:0005829">
    <property type="term" value="C:cytosol"/>
    <property type="evidence" value="ECO:0007669"/>
    <property type="project" value="GOC"/>
</dbReference>
<feature type="transmembrane region" description="Helical" evidence="5">
    <location>
        <begin position="119"/>
        <end position="137"/>
    </location>
</feature>
<comment type="caution">
    <text evidence="6">The sequence shown here is derived from an EMBL/GenBank/DDBJ whole genome shotgun (WGS) entry which is preliminary data.</text>
</comment>
<dbReference type="InterPro" id="IPR006603">
    <property type="entry name" value="PQ-loop_rpt"/>
</dbReference>
<dbReference type="Pfam" id="PF04193">
    <property type="entry name" value="PQ-loop"/>
    <property type="match status" value="2"/>
</dbReference>
<evidence type="ECO:0000313" key="7">
    <source>
        <dbReference type="Proteomes" id="UP001140513"/>
    </source>
</evidence>
<organism evidence="6 7">
    <name type="scientific">Didymosphaeria variabile</name>
    <dbReference type="NCBI Taxonomy" id="1932322"/>
    <lineage>
        <taxon>Eukaryota</taxon>
        <taxon>Fungi</taxon>
        <taxon>Dikarya</taxon>
        <taxon>Ascomycota</taxon>
        <taxon>Pezizomycotina</taxon>
        <taxon>Dothideomycetes</taxon>
        <taxon>Pleosporomycetidae</taxon>
        <taxon>Pleosporales</taxon>
        <taxon>Massarineae</taxon>
        <taxon>Didymosphaeriaceae</taxon>
        <taxon>Didymosphaeria</taxon>
    </lineage>
</organism>
<evidence type="ECO:0008006" key="8">
    <source>
        <dbReference type="Google" id="ProtNLM"/>
    </source>
</evidence>
<dbReference type="InterPro" id="IPR052241">
    <property type="entry name" value="SLC66/Scramblase_ANY1"/>
</dbReference>
<evidence type="ECO:0000256" key="2">
    <source>
        <dbReference type="ARBA" id="ARBA00022692"/>
    </source>
</evidence>
<dbReference type="RefSeq" id="XP_056066496.1">
    <property type="nucleotide sequence ID" value="XM_056219369.1"/>
</dbReference>
<reference evidence="6" key="1">
    <citation type="submission" date="2022-10" db="EMBL/GenBank/DDBJ databases">
        <title>Tapping the CABI collections for fungal endophytes: first genome assemblies for Collariella, Neodidymelliopsis, Ascochyta clinopodiicola, Didymella pomorum, Didymosphaeria variabile, Neocosmospora piperis and Neocucurbitaria cava.</title>
        <authorList>
            <person name="Hill R."/>
        </authorList>
    </citation>
    <scope>NUCLEOTIDE SEQUENCE</scope>
    <source>
        <strain evidence="6">IMI 356815</strain>
    </source>
</reference>
<keyword evidence="7" id="KW-1185">Reference proteome</keyword>
<dbReference type="PANTHER" id="PTHR14856">
    <property type="entry name" value="PQ-LOOP REPEAT-CONTAINING PROTEIN 1-LIKE PROTEIN"/>
    <property type="match status" value="1"/>
</dbReference>
<accession>A0A9W8XDP0</accession>
<protein>
    <recommendedName>
        <fullName evidence="8">PQ loop repeat protein</fullName>
    </recommendedName>
</protein>
<dbReference type="GO" id="GO:0005768">
    <property type="term" value="C:endosome"/>
    <property type="evidence" value="ECO:0007669"/>
    <property type="project" value="TreeGrafter"/>
</dbReference>
<dbReference type="Proteomes" id="UP001140513">
    <property type="component" value="Unassembled WGS sequence"/>
</dbReference>
<keyword evidence="2 5" id="KW-0812">Transmembrane</keyword>
<gene>
    <name evidence="6" type="ORF">N0V89_010628</name>
</gene>
<comment type="subcellular location">
    <subcellularLocation>
        <location evidence="1">Membrane</location>
        <topology evidence="1">Multi-pass membrane protein</topology>
    </subcellularLocation>
</comment>
<evidence type="ECO:0000256" key="4">
    <source>
        <dbReference type="ARBA" id="ARBA00023136"/>
    </source>
</evidence>
<dbReference type="AlphaFoldDB" id="A0A9W8XDP0"/>
<dbReference type="Gene3D" id="1.20.1280.290">
    <property type="match status" value="2"/>
</dbReference>
<evidence type="ECO:0000256" key="3">
    <source>
        <dbReference type="ARBA" id="ARBA00022989"/>
    </source>
</evidence>
<dbReference type="GO" id="GO:0005802">
    <property type="term" value="C:trans-Golgi network"/>
    <property type="evidence" value="ECO:0007669"/>
    <property type="project" value="TreeGrafter"/>
</dbReference>
<dbReference type="GO" id="GO:0045332">
    <property type="term" value="P:phospholipid translocation"/>
    <property type="evidence" value="ECO:0007669"/>
    <property type="project" value="TreeGrafter"/>
</dbReference>
<feature type="transmembrane region" description="Helical" evidence="5">
    <location>
        <begin position="40"/>
        <end position="62"/>
    </location>
</feature>
<dbReference type="GeneID" id="80914158"/>
<keyword evidence="4 5" id="KW-0472">Membrane</keyword>
<feature type="transmembrane region" description="Helical" evidence="5">
    <location>
        <begin position="68"/>
        <end position="87"/>
    </location>
</feature>
<evidence type="ECO:0000256" key="5">
    <source>
        <dbReference type="SAM" id="Phobius"/>
    </source>
</evidence>
<name>A0A9W8XDP0_9PLEO</name>
<dbReference type="GO" id="GO:0042147">
    <property type="term" value="P:retrograde transport, endosome to Golgi"/>
    <property type="evidence" value="ECO:0007669"/>
    <property type="project" value="TreeGrafter"/>
</dbReference>
<proteinExistence type="predicted"/>
<sequence>MGFINDIVTSIAPIFIATSPVTSYADQIYSIHRTRSSAGFSLDIPLIMLVASILKIFYWFGAHFSTSLLVQALLMIIVHIVLLHVALTNRPPPSHLPFQPASARKRPYDFWQWRSTRPYWMFVSYFTLVLLVLHVLLSSTALFMPYTEFLGMVALTVEATLPLPQLLANYQRRGCRGFRPSVIANWIVGDTFKMWFFFASSAGEVPWAFKICGIFQATCDLGLGLQWFIWRDGPEGVAATGEKELRSPPPERLGESFEMLKGGPGYGEKGTIGVGIDLGDSVGTWERQSRDMR</sequence>
<dbReference type="PANTHER" id="PTHR14856:SF9">
    <property type="entry name" value="PQ-LOOP REPEAT-CONTAINING PROTEIN 1"/>
    <property type="match status" value="1"/>
</dbReference>
<dbReference type="EMBL" id="JAPEUX010000008">
    <property type="protein sequence ID" value="KAJ4346696.1"/>
    <property type="molecule type" value="Genomic_DNA"/>
</dbReference>
<evidence type="ECO:0000256" key="1">
    <source>
        <dbReference type="ARBA" id="ARBA00004141"/>
    </source>
</evidence>